<reference evidence="11 12" key="1">
    <citation type="journal article" date="2010" name="Stand. Genomic Sci.">
        <title>Complete genome sequence of Methanothermus fervidus type strain (V24S).</title>
        <authorList>
            <person name="Anderson I."/>
            <person name="Djao O.D."/>
            <person name="Misra M."/>
            <person name="Chertkov O."/>
            <person name="Nolan M."/>
            <person name="Lucas S."/>
            <person name="Lapidus A."/>
            <person name="Del Rio T.G."/>
            <person name="Tice H."/>
            <person name="Cheng J.F."/>
            <person name="Tapia R."/>
            <person name="Han C."/>
            <person name="Goodwin L."/>
            <person name="Pitluck S."/>
            <person name="Liolios K."/>
            <person name="Ivanova N."/>
            <person name="Mavromatis K."/>
            <person name="Mikhailova N."/>
            <person name="Pati A."/>
            <person name="Brambilla E."/>
            <person name="Chen A."/>
            <person name="Palaniappan K."/>
            <person name="Land M."/>
            <person name="Hauser L."/>
            <person name="Chang Y.J."/>
            <person name="Jeffries C.D."/>
            <person name="Sikorski J."/>
            <person name="Spring S."/>
            <person name="Rohde M."/>
            <person name="Eichinger K."/>
            <person name="Huber H."/>
            <person name="Wirth R."/>
            <person name="Goker M."/>
            <person name="Detter J.C."/>
            <person name="Woyke T."/>
            <person name="Bristow J."/>
            <person name="Eisen J.A."/>
            <person name="Markowitz V."/>
            <person name="Hugenholtz P."/>
            <person name="Klenk H.P."/>
            <person name="Kyrpides N.C."/>
        </authorList>
    </citation>
    <scope>NUCLEOTIDE SEQUENCE [LARGE SCALE GENOMIC DNA]</scope>
    <source>
        <strain evidence="12">ATCC 43054 / DSM 2088 / JCM 10308 / V24 S</strain>
    </source>
</reference>
<dbReference type="HOGENOM" id="CLU_053306_3_0_2"/>
<feature type="binding site" evidence="9">
    <location>
        <begin position="229"/>
        <end position="230"/>
    </location>
    <ligand>
        <name>substrate</name>
    </ligand>
</feature>
<dbReference type="Gene3D" id="3.10.310.10">
    <property type="entry name" value="Diaminopimelate Epimerase, Chain A, domain 1"/>
    <property type="match status" value="2"/>
</dbReference>
<dbReference type="FunFam" id="3.10.310.10:FF:000001">
    <property type="entry name" value="Diaminopimelate epimerase"/>
    <property type="match status" value="1"/>
</dbReference>
<comment type="pathway">
    <text evidence="1 9">Amino-acid biosynthesis; L-lysine biosynthesis via DAP pathway; DL-2,6-diaminopimelate from LL-2,6-diaminopimelate: step 1/1.</text>
</comment>
<dbReference type="UniPathway" id="UPA00034">
    <property type="reaction ID" value="UER00025"/>
</dbReference>
<feature type="binding site" evidence="9">
    <location>
        <position position="201"/>
    </location>
    <ligand>
        <name>substrate</name>
    </ligand>
</feature>
<dbReference type="InterPro" id="IPR001653">
    <property type="entry name" value="DAP_epimerase_DapF"/>
</dbReference>
<feature type="binding site" evidence="9">
    <location>
        <begin position="80"/>
        <end position="81"/>
    </location>
    <ligand>
        <name>substrate</name>
    </ligand>
</feature>
<keyword evidence="5 9" id="KW-0028">Amino-acid biosynthesis</keyword>
<organism evidence="11 12">
    <name type="scientific">Methanothermus fervidus (strain ATCC 43054 / DSM 2088 / JCM 10308 / V24 S)</name>
    <dbReference type="NCBI Taxonomy" id="523846"/>
    <lineage>
        <taxon>Archaea</taxon>
        <taxon>Methanobacteriati</taxon>
        <taxon>Methanobacteriota</taxon>
        <taxon>Methanomada group</taxon>
        <taxon>Methanobacteria</taxon>
        <taxon>Methanobacteriales</taxon>
        <taxon>Methanothermaceae</taxon>
        <taxon>Methanothermus</taxon>
    </lineage>
</organism>
<dbReference type="KEGG" id="mfv:Mfer_1004"/>
<dbReference type="HAMAP" id="MF_00197">
    <property type="entry name" value="DAP_epimerase"/>
    <property type="match status" value="1"/>
</dbReference>
<evidence type="ECO:0000256" key="3">
    <source>
        <dbReference type="ARBA" id="ARBA00013080"/>
    </source>
</evidence>
<dbReference type="PANTHER" id="PTHR31689">
    <property type="entry name" value="DIAMINOPIMELATE EPIMERASE, CHLOROPLASTIC"/>
    <property type="match status" value="1"/>
</dbReference>
<evidence type="ECO:0000256" key="5">
    <source>
        <dbReference type="ARBA" id="ARBA00022605"/>
    </source>
</evidence>
<feature type="site" description="Could be important to modulate the pK values of the two catalytic cysteine residues" evidence="9">
    <location>
        <position position="170"/>
    </location>
</feature>
<evidence type="ECO:0000256" key="1">
    <source>
        <dbReference type="ARBA" id="ARBA00005196"/>
    </source>
</evidence>
<dbReference type="PROSITE" id="PS01326">
    <property type="entry name" value="DAP_EPIMERASE"/>
    <property type="match status" value="1"/>
</dbReference>
<feature type="site" description="Could be important to modulate the pK values of the two catalytic cysteine residues" evidence="9">
    <location>
        <position position="219"/>
    </location>
</feature>
<dbReference type="PANTHER" id="PTHR31689:SF0">
    <property type="entry name" value="DIAMINOPIMELATE EPIMERASE"/>
    <property type="match status" value="1"/>
</dbReference>
<dbReference type="NCBIfam" id="TIGR00652">
    <property type="entry name" value="DapF"/>
    <property type="match status" value="1"/>
</dbReference>
<comment type="similarity">
    <text evidence="2 9">Belongs to the diaminopimelate epimerase family.</text>
</comment>
<evidence type="ECO:0000256" key="7">
    <source>
        <dbReference type="ARBA" id="ARBA00023235"/>
    </source>
</evidence>
<feature type="active site" description="Proton acceptor" evidence="9">
    <location>
        <position position="228"/>
    </location>
</feature>
<dbReference type="OrthoDB" id="358699at2157"/>
<gene>
    <name evidence="9" type="primary">dapF</name>
    <name evidence="11" type="ordered locus">Mfer_1004</name>
</gene>
<feature type="active site" evidence="10">
    <location>
        <position position="79"/>
    </location>
</feature>
<comment type="catalytic activity">
    <reaction evidence="8 9">
        <text>(2S,6S)-2,6-diaminopimelate = meso-2,6-diaminopimelate</text>
        <dbReference type="Rhea" id="RHEA:15393"/>
        <dbReference type="ChEBI" id="CHEBI:57609"/>
        <dbReference type="ChEBI" id="CHEBI:57791"/>
        <dbReference type="EC" id="5.1.1.7"/>
    </reaction>
</comment>
<dbReference type="Pfam" id="PF01678">
    <property type="entry name" value="DAP_epimerase"/>
    <property type="match status" value="2"/>
</dbReference>
<protein>
    <recommendedName>
        <fullName evidence="3 9">Diaminopimelate epimerase</fullName>
        <shortName evidence="9">DAP epimerase</shortName>
        <ecNumber evidence="3 9">5.1.1.7</ecNumber>
    </recommendedName>
    <alternativeName>
        <fullName evidence="9">PLP-independent amino acid racemase</fullName>
    </alternativeName>
</protein>
<evidence type="ECO:0000256" key="2">
    <source>
        <dbReference type="ARBA" id="ARBA00010219"/>
    </source>
</evidence>
<feature type="binding site" evidence="9">
    <location>
        <begin position="219"/>
        <end position="220"/>
    </location>
    <ligand>
        <name>substrate</name>
    </ligand>
</feature>
<feature type="binding site" evidence="9">
    <location>
        <position position="168"/>
    </location>
    <ligand>
        <name>substrate</name>
    </ligand>
</feature>
<evidence type="ECO:0000256" key="10">
    <source>
        <dbReference type="PROSITE-ProRule" id="PRU10125"/>
    </source>
</evidence>
<comment type="subunit">
    <text evidence="9">Homodimer.</text>
</comment>
<feature type="active site" description="Proton donor" evidence="9">
    <location>
        <position position="79"/>
    </location>
</feature>
<evidence type="ECO:0000256" key="4">
    <source>
        <dbReference type="ARBA" id="ARBA00022490"/>
    </source>
</evidence>
<dbReference type="GO" id="GO:0005829">
    <property type="term" value="C:cytosol"/>
    <property type="evidence" value="ECO:0007669"/>
    <property type="project" value="TreeGrafter"/>
</dbReference>
<sequence>MNTKTILFTKMHALGNDYILIDETRGEIVKEREKPEFVKKICDRNFGVGGDGVIFVSKSDNLDIKFRIFNADGSEAEMCGNGIRCFAKYVYEKGILRKKRMKVETLAGEKILNLKTKNNLVESIKVDMGLATFKSEKIPVKTKDKTFINKVCKLNDKKIKLSAVNVGNPHTVIFVDEVSRDYAEKIGPVIENHPIFPERTNVNFVKVLNPNEIKMITWERGVGITLACGTGAVASTIVGRKLGKLNKEVTVNLPGGRLKIEIYEKNNKIGAFMEGKATMVFEGILSMPWQ</sequence>
<dbReference type="SUPFAM" id="SSF54506">
    <property type="entry name" value="Diaminopimelate epimerase-like"/>
    <property type="match status" value="2"/>
</dbReference>
<evidence type="ECO:0000256" key="8">
    <source>
        <dbReference type="ARBA" id="ARBA00051712"/>
    </source>
</evidence>
<name>E3GW34_METFV</name>
<dbReference type="GO" id="GO:0008837">
    <property type="term" value="F:diaminopimelate epimerase activity"/>
    <property type="evidence" value="ECO:0007669"/>
    <property type="project" value="UniProtKB-UniRule"/>
</dbReference>
<accession>E3GW34</accession>
<dbReference type="AlphaFoldDB" id="E3GW34"/>
<dbReference type="GO" id="GO:0009089">
    <property type="term" value="P:lysine biosynthetic process via diaminopimelate"/>
    <property type="evidence" value="ECO:0007669"/>
    <property type="project" value="UniProtKB-UniRule"/>
</dbReference>
<keyword evidence="6 9" id="KW-0457">Lysine biosynthesis</keyword>
<keyword evidence="7 9" id="KW-0413">Isomerase</keyword>
<dbReference type="EMBL" id="CP002278">
    <property type="protein sequence ID" value="ADP77799.1"/>
    <property type="molecule type" value="Genomic_DNA"/>
</dbReference>
<evidence type="ECO:0000313" key="11">
    <source>
        <dbReference type="EMBL" id="ADP77799.1"/>
    </source>
</evidence>
<evidence type="ECO:0000313" key="12">
    <source>
        <dbReference type="Proteomes" id="UP000002315"/>
    </source>
</evidence>
<feature type="binding site" evidence="9">
    <location>
        <position position="16"/>
    </location>
    <ligand>
        <name>substrate</name>
    </ligand>
</feature>
<comment type="caution">
    <text evidence="9">Lacks conserved residue(s) required for the propagation of feature annotation.</text>
</comment>
<dbReference type="EC" id="5.1.1.7" evidence="3 9"/>
<comment type="subcellular location">
    <subcellularLocation>
        <location evidence="9">Cytoplasm</location>
    </subcellularLocation>
</comment>
<keyword evidence="4 9" id="KW-0963">Cytoplasm</keyword>
<keyword evidence="12" id="KW-1185">Reference proteome</keyword>
<feature type="binding site" evidence="9">
    <location>
        <position position="70"/>
    </location>
    <ligand>
        <name>substrate</name>
    </ligand>
</feature>
<comment type="function">
    <text evidence="9">Catalyzes the stereoinversion of LL-2,6-diaminopimelate (L,L-DAP) to meso-diaminopimelate (meso-DAP), a precursor of L-lysine.</text>
</comment>
<dbReference type="Proteomes" id="UP000002315">
    <property type="component" value="Chromosome"/>
</dbReference>
<proteinExistence type="inferred from homology"/>
<dbReference type="InterPro" id="IPR018510">
    <property type="entry name" value="DAP_epimerase_AS"/>
</dbReference>
<dbReference type="STRING" id="523846.Mfer_1004"/>
<evidence type="ECO:0000256" key="9">
    <source>
        <dbReference type="HAMAP-Rule" id="MF_00197"/>
    </source>
</evidence>
<evidence type="ECO:0000256" key="6">
    <source>
        <dbReference type="ARBA" id="ARBA00023154"/>
    </source>
</evidence>